<feature type="transmembrane region" description="Helical" evidence="2">
    <location>
        <begin position="224"/>
        <end position="249"/>
    </location>
</feature>
<dbReference type="Proteomes" id="UP001323617">
    <property type="component" value="Unassembled WGS sequence"/>
</dbReference>
<feature type="transmembrane region" description="Helical" evidence="2">
    <location>
        <begin position="288"/>
        <end position="306"/>
    </location>
</feature>
<protein>
    <recommendedName>
        <fullName evidence="3">DUF6594 domain-containing protein</fullName>
    </recommendedName>
</protein>
<dbReference type="Pfam" id="PF20237">
    <property type="entry name" value="DUF6594"/>
    <property type="match status" value="1"/>
</dbReference>
<organism evidence="4 5">
    <name type="scientific">Podospora pseudoanserina</name>
    <dbReference type="NCBI Taxonomy" id="2609844"/>
    <lineage>
        <taxon>Eukaryota</taxon>
        <taxon>Fungi</taxon>
        <taxon>Dikarya</taxon>
        <taxon>Ascomycota</taxon>
        <taxon>Pezizomycotina</taxon>
        <taxon>Sordariomycetes</taxon>
        <taxon>Sordariomycetidae</taxon>
        <taxon>Sordariales</taxon>
        <taxon>Podosporaceae</taxon>
        <taxon>Podospora</taxon>
    </lineage>
</organism>
<feature type="transmembrane region" description="Helical" evidence="2">
    <location>
        <begin position="255"/>
        <end position="276"/>
    </location>
</feature>
<dbReference type="RefSeq" id="XP_062797460.1">
    <property type="nucleotide sequence ID" value="XM_062948783.1"/>
</dbReference>
<evidence type="ECO:0000256" key="2">
    <source>
        <dbReference type="SAM" id="Phobius"/>
    </source>
</evidence>
<accession>A0ABR0HTE2</accession>
<evidence type="ECO:0000256" key="1">
    <source>
        <dbReference type="SAM" id="MobiDB-lite"/>
    </source>
</evidence>
<feature type="domain" description="DUF6594" evidence="3">
    <location>
        <begin position="94"/>
        <end position="298"/>
    </location>
</feature>
<dbReference type="EMBL" id="JAFFHC010000006">
    <property type="protein sequence ID" value="KAK4671164.1"/>
    <property type="molecule type" value="Genomic_DNA"/>
</dbReference>
<comment type="caution">
    <text evidence="4">The sequence shown here is derived from an EMBL/GenBank/DDBJ whole genome shotgun (WGS) entry which is preliminary data.</text>
</comment>
<proteinExistence type="predicted"/>
<gene>
    <name evidence="4" type="ORF">QC764_602785</name>
</gene>
<keyword evidence="2" id="KW-0812">Transmembrane</keyword>
<dbReference type="InterPro" id="IPR046529">
    <property type="entry name" value="DUF6594"/>
</dbReference>
<evidence type="ECO:0000259" key="3">
    <source>
        <dbReference type="Pfam" id="PF20237"/>
    </source>
</evidence>
<dbReference type="GeneID" id="87969648"/>
<reference evidence="4 5" key="1">
    <citation type="journal article" date="2023" name="bioRxiv">
        <title>High-quality genome assemblies of four members of thePodospora anserinaspecies complex.</title>
        <authorList>
            <person name="Ament-Velasquez S.L."/>
            <person name="Vogan A.A."/>
            <person name="Wallerman O."/>
            <person name="Hartmann F."/>
            <person name="Gautier V."/>
            <person name="Silar P."/>
            <person name="Giraud T."/>
            <person name="Johannesson H."/>
        </authorList>
    </citation>
    <scope>NUCLEOTIDE SEQUENCE [LARGE SCALE GENOMIC DNA]</scope>
    <source>
        <strain evidence="4 5">CBS 124.78</strain>
    </source>
</reference>
<feature type="region of interest" description="Disordered" evidence="1">
    <location>
        <begin position="19"/>
        <end position="49"/>
    </location>
</feature>
<keyword evidence="5" id="KW-1185">Reference proteome</keyword>
<evidence type="ECO:0000313" key="5">
    <source>
        <dbReference type="Proteomes" id="UP001323617"/>
    </source>
</evidence>
<keyword evidence="2" id="KW-1133">Transmembrane helix</keyword>
<feature type="compositionally biased region" description="Polar residues" evidence="1">
    <location>
        <begin position="19"/>
        <end position="35"/>
    </location>
</feature>
<keyword evidence="2" id="KW-0472">Membrane</keyword>
<evidence type="ECO:0000313" key="4">
    <source>
        <dbReference type="EMBL" id="KAK4671164.1"/>
    </source>
</evidence>
<name>A0ABR0HTE2_9PEZI</name>
<sequence>MELDKLDLEKGLFIQEVTSSDGSPINNTETLNSSDFPFPEAGGDDSGEQPFVRTQIAEERQGCREWLFFPACEARFSFILDHWAAKSKETFQEVKELEKENRAQGQDDYKKCLTRNAFGRKKQELVDRLTMECKELGTVFTLANTIMHQHSPNQTLTEKYHLWCWDRGLDPENSGCGLLPEGYRSLGPRPSAIDDFVVSTAETLSKAGSSVKTRKSFTMSYPTLRILSHLFIVLMAVIFFVLPVMIMYLVPMKKIGSVMVTIAFSLLFCVGSFCFGGGSGGLQSDHKFLLLFAYTSVMATLLSNLAQNQDVGVPVAD</sequence>